<organism evidence="1 2">
    <name type="scientific">Bremerella alba</name>
    <dbReference type="NCBI Taxonomy" id="980252"/>
    <lineage>
        <taxon>Bacteria</taxon>
        <taxon>Pseudomonadati</taxon>
        <taxon>Planctomycetota</taxon>
        <taxon>Planctomycetia</taxon>
        <taxon>Pirellulales</taxon>
        <taxon>Pirellulaceae</taxon>
        <taxon>Bremerella</taxon>
    </lineage>
</organism>
<comment type="caution">
    <text evidence="1">The sequence shown here is derived from an EMBL/GenBank/DDBJ whole genome shotgun (WGS) entry which is preliminary data.</text>
</comment>
<gene>
    <name evidence="1" type="ORF">HOV93_12280</name>
</gene>
<protein>
    <recommendedName>
        <fullName evidence="3">DUF1788 domain-containing protein</fullName>
    </recommendedName>
</protein>
<dbReference type="RefSeq" id="WP_207395559.1">
    <property type="nucleotide sequence ID" value="NZ_JABRWO010000003.1"/>
</dbReference>
<dbReference type="EMBL" id="JABRWO010000003">
    <property type="protein sequence ID" value="MBA2114072.1"/>
    <property type="molecule type" value="Genomic_DNA"/>
</dbReference>
<keyword evidence="2" id="KW-1185">Reference proteome</keyword>
<evidence type="ECO:0000313" key="2">
    <source>
        <dbReference type="Proteomes" id="UP000551616"/>
    </source>
</evidence>
<proteinExistence type="predicted"/>
<accession>A0A7V8V357</accession>
<evidence type="ECO:0000313" key="1">
    <source>
        <dbReference type="EMBL" id="MBA2114072.1"/>
    </source>
</evidence>
<sequence length="190" mass="21872">MSRIDVLRKNYQRICSLPWDEHVAGPQRVWMAVYDKEDERKLRFRLGLFKEATEQAGHQWHAIDFTDAFADWLCSPPYSDYAESYFESPTRLGTAPMAAFKKSVASQLTDALRAVEPAENTVVAVYGVASLFGFLRISEILPLFENNIRGRLLVFFPGVYEQDNYRLLDARDGWNYHAVPITSTEGELRR</sequence>
<reference evidence="1 2" key="1">
    <citation type="submission" date="2020-05" db="EMBL/GenBank/DDBJ databases">
        <title>Bremerella alba sp. nov., a novel planctomycete isolated from the surface of the macroalga Fucus spiralis.</title>
        <authorList>
            <person name="Godinho O."/>
            <person name="Botelho R."/>
            <person name="Albuquerque L."/>
            <person name="Wiegand S."/>
            <person name="Da Costa M.S."/>
            <person name="Lobo-Da-Cunha A."/>
            <person name="Jogler C."/>
            <person name="Lage O.M."/>
        </authorList>
    </citation>
    <scope>NUCLEOTIDE SEQUENCE [LARGE SCALE GENOMIC DNA]</scope>
    <source>
        <strain evidence="1 2">FF15</strain>
    </source>
</reference>
<dbReference type="Proteomes" id="UP000551616">
    <property type="component" value="Unassembled WGS sequence"/>
</dbReference>
<evidence type="ECO:0008006" key="3">
    <source>
        <dbReference type="Google" id="ProtNLM"/>
    </source>
</evidence>
<name>A0A7V8V357_9BACT</name>
<dbReference type="AlphaFoldDB" id="A0A7V8V357"/>